<reference evidence="1 2" key="1">
    <citation type="submission" date="2019-04" db="EMBL/GenBank/DDBJ databases">
        <title>Friends and foes A comparative genomics study of 23 Aspergillus species from section Flavi.</title>
        <authorList>
            <consortium name="DOE Joint Genome Institute"/>
            <person name="Kjaerbolling I."/>
            <person name="Vesth T."/>
            <person name="Frisvad J.C."/>
            <person name="Nybo J.L."/>
            <person name="Theobald S."/>
            <person name="Kildgaard S."/>
            <person name="Isbrandt T."/>
            <person name="Kuo A."/>
            <person name="Sato A."/>
            <person name="Lyhne E.K."/>
            <person name="Kogle M.E."/>
            <person name="Wiebenga A."/>
            <person name="Kun R.S."/>
            <person name="Lubbers R.J."/>
            <person name="Makela M.R."/>
            <person name="Barry K."/>
            <person name="Chovatia M."/>
            <person name="Clum A."/>
            <person name="Daum C."/>
            <person name="Haridas S."/>
            <person name="He G."/>
            <person name="LaButti K."/>
            <person name="Lipzen A."/>
            <person name="Mondo S."/>
            <person name="Riley R."/>
            <person name="Salamov A."/>
            <person name="Simmons B.A."/>
            <person name="Magnuson J.K."/>
            <person name="Henrissat B."/>
            <person name="Mortensen U.H."/>
            <person name="Larsen T.O."/>
            <person name="Devries R.P."/>
            <person name="Grigoriev I.V."/>
            <person name="Machida M."/>
            <person name="Baker S.E."/>
            <person name="Andersen M.R."/>
        </authorList>
    </citation>
    <scope>NUCLEOTIDE SEQUENCE [LARGE SCALE GENOMIC DNA]</scope>
    <source>
        <strain evidence="1 2">CBS 151.66</strain>
    </source>
</reference>
<evidence type="ECO:0000313" key="2">
    <source>
        <dbReference type="Proteomes" id="UP000326565"/>
    </source>
</evidence>
<proteinExistence type="predicted"/>
<organism evidence="1 2">
    <name type="scientific">Aspergillus leporis</name>
    <dbReference type="NCBI Taxonomy" id="41062"/>
    <lineage>
        <taxon>Eukaryota</taxon>
        <taxon>Fungi</taxon>
        <taxon>Dikarya</taxon>
        <taxon>Ascomycota</taxon>
        <taxon>Pezizomycotina</taxon>
        <taxon>Eurotiomycetes</taxon>
        <taxon>Eurotiomycetidae</taxon>
        <taxon>Eurotiales</taxon>
        <taxon>Aspergillaceae</taxon>
        <taxon>Aspergillus</taxon>
        <taxon>Aspergillus subgen. Circumdati</taxon>
    </lineage>
</organism>
<accession>A0A5N5X4F1</accession>
<dbReference type="EMBL" id="ML732201">
    <property type="protein sequence ID" value="KAB8074967.1"/>
    <property type="molecule type" value="Genomic_DNA"/>
</dbReference>
<dbReference type="Proteomes" id="UP000326565">
    <property type="component" value="Unassembled WGS sequence"/>
</dbReference>
<name>A0A5N5X4F1_9EURO</name>
<sequence>MISDLHDVPIKPDLRSGILYPPSSPNIWRLTLEGKVADAAFTTPLHEDNDPLYLIQMQNPGTTFTEEAWFFTDVVLPRNDARKAWSISTWKWLEEGDSVKCILLRYTVRDSHVALAVKPNDDDL</sequence>
<dbReference type="AlphaFoldDB" id="A0A5N5X4F1"/>
<evidence type="ECO:0000313" key="1">
    <source>
        <dbReference type="EMBL" id="KAB8074967.1"/>
    </source>
</evidence>
<gene>
    <name evidence="1" type="ORF">BDV29DRAFT_172701</name>
</gene>
<keyword evidence="2" id="KW-1185">Reference proteome</keyword>
<protein>
    <submittedName>
        <fullName evidence="1">Uncharacterized protein</fullName>
    </submittedName>
</protein>